<dbReference type="InterPro" id="IPR004875">
    <property type="entry name" value="DDE_SF_endonuclease_dom"/>
</dbReference>
<dbReference type="GO" id="GO:0003676">
    <property type="term" value="F:nucleic acid binding"/>
    <property type="evidence" value="ECO:0007669"/>
    <property type="project" value="InterPro"/>
</dbReference>
<protein>
    <recommendedName>
        <fullName evidence="1">DDE-1 domain-containing protein</fullName>
    </recommendedName>
</protein>
<evidence type="ECO:0000259" key="1">
    <source>
        <dbReference type="Pfam" id="PF03184"/>
    </source>
</evidence>
<evidence type="ECO:0000313" key="3">
    <source>
        <dbReference type="Proteomes" id="UP000276215"/>
    </source>
</evidence>
<name>A0A3N4J0V6_9PEZI</name>
<feature type="domain" description="DDE-1" evidence="1">
    <location>
        <begin position="1"/>
        <end position="116"/>
    </location>
</feature>
<dbReference type="OrthoDB" id="5427804at2759"/>
<dbReference type="STRING" id="1336337.A0A3N4J0V6"/>
<dbReference type="Pfam" id="PF03184">
    <property type="entry name" value="DDE_1"/>
    <property type="match status" value="1"/>
</dbReference>
<proteinExistence type="predicted"/>
<accession>A0A3N4J0V6</accession>
<dbReference type="Proteomes" id="UP000276215">
    <property type="component" value="Unassembled WGS sequence"/>
</dbReference>
<sequence>MNEALFNKFILQFLVPIFGDQRALFVFDRYRAHLTSSVIETCRKHKITPSLIPASTTPLTQPLDVALNKPFKGLIKEFTEEIREEKEALEDIERWSTSQHRIVTTEAVGRAWEEWNKAQSQRKIIIQSFRDTGISLPVDGSCDHELKIKGFSSGELVLGDWARSEGEMGYGLLEWENVELPVTSDSTNTNLEFALFDES</sequence>
<organism evidence="2 3">
    <name type="scientific">Choiromyces venosus 120613-1</name>
    <dbReference type="NCBI Taxonomy" id="1336337"/>
    <lineage>
        <taxon>Eukaryota</taxon>
        <taxon>Fungi</taxon>
        <taxon>Dikarya</taxon>
        <taxon>Ascomycota</taxon>
        <taxon>Pezizomycotina</taxon>
        <taxon>Pezizomycetes</taxon>
        <taxon>Pezizales</taxon>
        <taxon>Tuberaceae</taxon>
        <taxon>Choiromyces</taxon>
    </lineage>
</organism>
<keyword evidence="3" id="KW-1185">Reference proteome</keyword>
<dbReference type="EMBL" id="ML120484">
    <property type="protein sequence ID" value="RPA91909.1"/>
    <property type="molecule type" value="Genomic_DNA"/>
</dbReference>
<gene>
    <name evidence="2" type="ORF">L873DRAFT_1848016</name>
</gene>
<reference evidence="2 3" key="1">
    <citation type="journal article" date="2018" name="Nat. Ecol. Evol.">
        <title>Pezizomycetes genomes reveal the molecular basis of ectomycorrhizal truffle lifestyle.</title>
        <authorList>
            <person name="Murat C."/>
            <person name="Payen T."/>
            <person name="Noel B."/>
            <person name="Kuo A."/>
            <person name="Morin E."/>
            <person name="Chen J."/>
            <person name="Kohler A."/>
            <person name="Krizsan K."/>
            <person name="Balestrini R."/>
            <person name="Da Silva C."/>
            <person name="Montanini B."/>
            <person name="Hainaut M."/>
            <person name="Levati E."/>
            <person name="Barry K.W."/>
            <person name="Belfiori B."/>
            <person name="Cichocki N."/>
            <person name="Clum A."/>
            <person name="Dockter R.B."/>
            <person name="Fauchery L."/>
            <person name="Guy J."/>
            <person name="Iotti M."/>
            <person name="Le Tacon F."/>
            <person name="Lindquist E.A."/>
            <person name="Lipzen A."/>
            <person name="Malagnac F."/>
            <person name="Mello A."/>
            <person name="Molinier V."/>
            <person name="Miyauchi S."/>
            <person name="Poulain J."/>
            <person name="Riccioni C."/>
            <person name="Rubini A."/>
            <person name="Sitrit Y."/>
            <person name="Splivallo R."/>
            <person name="Traeger S."/>
            <person name="Wang M."/>
            <person name="Zifcakova L."/>
            <person name="Wipf D."/>
            <person name="Zambonelli A."/>
            <person name="Paolocci F."/>
            <person name="Nowrousian M."/>
            <person name="Ottonello S."/>
            <person name="Baldrian P."/>
            <person name="Spatafora J.W."/>
            <person name="Henrissat B."/>
            <person name="Nagy L.G."/>
            <person name="Aury J.M."/>
            <person name="Wincker P."/>
            <person name="Grigoriev I.V."/>
            <person name="Bonfante P."/>
            <person name="Martin F.M."/>
        </authorList>
    </citation>
    <scope>NUCLEOTIDE SEQUENCE [LARGE SCALE GENOMIC DNA]</scope>
    <source>
        <strain evidence="2 3">120613-1</strain>
    </source>
</reference>
<dbReference type="AlphaFoldDB" id="A0A3N4J0V6"/>
<evidence type="ECO:0000313" key="2">
    <source>
        <dbReference type="EMBL" id="RPA91909.1"/>
    </source>
</evidence>